<dbReference type="InterPro" id="IPR052935">
    <property type="entry name" value="Mg2+_PAP"/>
</dbReference>
<name>A0A220UDU0_9MICO</name>
<evidence type="ECO:0000313" key="3">
    <source>
        <dbReference type="EMBL" id="ASK66368.1"/>
    </source>
</evidence>
<gene>
    <name evidence="3" type="ORF">CFK39_11675</name>
</gene>
<dbReference type="GO" id="GO:0008195">
    <property type="term" value="F:phosphatidate phosphatase activity"/>
    <property type="evidence" value="ECO:0007669"/>
    <property type="project" value="InterPro"/>
</dbReference>
<dbReference type="EMBL" id="CP022316">
    <property type="protein sequence ID" value="ASK66368.1"/>
    <property type="molecule type" value="Genomic_DNA"/>
</dbReference>
<evidence type="ECO:0000256" key="1">
    <source>
        <dbReference type="SAM" id="MobiDB-lite"/>
    </source>
</evidence>
<dbReference type="KEGG" id="brv:CFK39_11675"/>
<evidence type="ECO:0000313" key="4">
    <source>
        <dbReference type="Proteomes" id="UP000198398"/>
    </source>
</evidence>
<organism evidence="3 4">
    <name type="scientific">Brachybacterium avium</name>
    <dbReference type="NCBI Taxonomy" id="2017485"/>
    <lineage>
        <taxon>Bacteria</taxon>
        <taxon>Bacillati</taxon>
        <taxon>Actinomycetota</taxon>
        <taxon>Actinomycetes</taxon>
        <taxon>Micrococcales</taxon>
        <taxon>Dermabacteraceae</taxon>
        <taxon>Brachybacterium</taxon>
    </lineage>
</organism>
<proteinExistence type="predicted"/>
<dbReference type="AlphaFoldDB" id="A0A220UDU0"/>
<feature type="domain" description="Phosphatidate phosphatase APP1 catalytic" evidence="2">
    <location>
        <begin position="168"/>
        <end position="319"/>
    </location>
</feature>
<feature type="compositionally biased region" description="Basic residues" evidence="1">
    <location>
        <begin position="330"/>
        <end position="340"/>
    </location>
</feature>
<dbReference type="RefSeq" id="WP_089065608.1">
    <property type="nucleotide sequence ID" value="NZ_CP022316.1"/>
</dbReference>
<dbReference type="PANTHER" id="PTHR28208">
    <property type="entry name" value="PHOSPHATIDATE PHOSPHATASE APP1"/>
    <property type="match status" value="1"/>
</dbReference>
<dbReference type="Pfam" id="PF09949">
    <property type="entry name" value="APP1_cat"/>
    <property type="match status" value="1"/>
</dbReference>
<accession>A0A220UDU0</accession>
<dbReference type="PANTHER" id="PTHR28208:SF1">
    <property type="entry name" value="FILAMENT ORGANIZATION PROTEIN APP1-LIKE, PUTATIVE (AFU_ORTHOLOGUE AFUA_1G06650)-RELATED"/>
    <property type="match status" value="1"/>
</dbReference>
<evidence type="ECO:0000259" key="2">
    <source>
        <dbReference type="Pfam" id="PF09949"/>
    </source>
</evidence>
<reference evidence="4" key="1">
    <citation type="submission" date="2017-07" db="EMBL/GenBank/DDBJ databases">
        <title>Brachybacterium sp. VR2415.</title>
        <authorList>
            <person name="Tak E.J."/>
            <person name="Bae J.-W."/>
        </authorList>
    </citation>
    <scope>NUCLEOTIDE SEQUENCE [LARGE SCALE GENOMIC DNA]</scope>
    <source>
        <strain evidence="4">VR2415</strain>
    </source>
</reference>
<dbReference type="OrthoDB" id="9789875at2"/>
<keyword evidence="4" id="KW-1185">Reference proteome</keyword>
<protein>
    <recommendedName>
        <fullName evidence="2">Phosphatidate phosphatase APP1 catalytic domain-containing protein</fullName>
    </recommendedName>
</protein>
<sequence length="368" mass="40844">MGLSSSLTSARGALRAVASRSHTDRPHWAARIEDVKNAVVGTTLRRLHWDLRLQPFHGFGSGARVRVLAKVLYASPGTPADFHDQPVHDMRTMAVRGWRNFASQVAPHRTVQVLLGDQQFTVRADRAGIVDAELEVALPPGHHEAVLWTAPGNEVTADITVVPDAAEVGLVSDIDDTVMVTWLPRPLLAFWNAFVIHQSSRQVVPGMPMLYQRLAREHPMMPVFYLSTGAWNVFPVLKRFLYRNGYPDGPLLLTDWGPTNTGFFRSGPDHKHRALAQLAAEFPTMRWILVGDDGQHDPSIYAEFSAHHPDQVDSVLIRQLTEPEQLLAHGSRRPREHSAHRPAAPLSLEAPDGHGLLAELERTGRISS</sequence>
<dbReference type="Proteomes" id="UP000198398">
    <property type="component" value="Chromosome"/>
</dbReference>
<feature type="region of interest" description="Disordered" evidence="1">
    <location>
        <begin position="328"/>
        <end position="355"/>
    </location>
</feature>
<dbReference type="InterPro" id="IPR019236">
    <property type="entry name" value="APP1_cat"/>
</dbReference>